<protein>
    <submittedName>
        <fullName evidence="1">Uncharacterized protein</fullName>
    </submittedName>
</protein>
<evidence type="ECO:0000313" key="1">
    <source>
        <dbReference type="EMBL" id="GAA2724150.1"/>
    </source>
</evidence>
<dbReference type="Proteomes" id="UP001501842">
    <property type="component" value="Unassembled WGS sequence"/>
</dbReference>
<comment type="caution">
    <text evidence="1">The sequence shown here is derived from an EMBL/GenBank/DDBJ whole genome shotgun (WGS) entry which is preliminary data.</text>
</comment>
<gene>
    <name evidence="1" type="ORF">GCM10010439_21130</name>
</gene>
<evidence type="ECO:0000313" key="2">
    <source>
        <dbReference type="Proteomes" id="UP001501842"/>
    </source>
</evidence>
<reference evidence="2" key="1">
    <citation type="journal article" date="2019" name="Int. J. Syst. Evol. Microbiol.">
        <title>The Global Catalogue of Microorganisms (GCM) 10K type strain sequencing project: providing services to taxonomists for standard genome sequencing and annotation.</title>
        <authorList>
            <consortium name="The Broad Institute Genomics Platform"/>
            <consortium name="The Broad Institute Genome Sequencing Center for Infectious Disease"/>
            <person name="Wu L."/>
            <person name="Ma J."/>
        </authorList>
    </citation>
    <scope>NUCLEOTIDE SEQUENCE [LARGE SCALE GENOMIC DNA]</scope>
    <source>
        <strain evidence="2">JCM 8201</strain>
    </source>
</reference>
<keyword evidence="2" id="KW-1185">Reference proteome</keyword>
<organism evidence="1 2">
    <name type="scientific">Actinocorallia aurantiaca</name>
    <dbReference type="NCBI Taxonomy" id="46204"/>
    <lineage>
        <taxon>Bacteria</taxon>
        <taxon>Bacillati</taxon>
        <taxon>Actinomycetota</taxon>
        <taxon>Actinomycetes</taxon>
        <taxon>Streptosporangiales</taxon>
        <taxon>Thermomonosporaceae</taxon>
        <taxon>Actinocorallia</taxon>
    </lineage>
</organism>
<name>A0ABP6GI80_9ACTN</name>
<sequence length="80" mass="8578">MLRLATPPPSVLPGFDDPALADPSKPNDAALMSLSLFTVWAIRTGRTLRPVPVAELSAGEIEAFWEDDQLEAPYAGSPTK</sequence>
<accession>A0ABP6GI80</accession>
<proteinExistence type="predicted"/>
<dbReference type="EMBL" id="BAAATZ010000006">
    <property type="protein sequence ID" value="GAA2724150.1"/>
    <property type="molecule type" value="Genomic_DNA"/>
</dbReference>
<dbReference type="RefSeq" id="WP_344450091.1">
    <property type="nucleotide sequence ID" value="NZ_BAAATZ010000006.1"/>
</dbReference>